<evidence type="ECO:0000256" key="1">
    <source>
        <dbReference type="SAM" id="MobiDB-lite"/>
    </source>
</evidence>
<name>B9CY21_CAMRE</name>
<sequence>MSEMLNLSGVGLLGGFRTQGNKTRQTFKRLNEPKSALAPIKKN</sequence>
<keyword evidence="3" id="KW-1185">Reference proteome</keyword>
<feature type="region of interest" description="Disordered" evidence="1">
    <location>
        <begin position="1"/>
        <end position="43"/>
    </location>
</feature>
<dbReference type="AlphaFoldDB" id="B9CY21"/>
<proteinExistence type="predicted"/>
<comment type="caution">
    <text evidence="2">The sequence shown here is derived from an EMBL/GenBank/DDBJ whole genome shotgun (WGS) entry which is preliminary data.</text>
</comment>
<reference evidence="2 3" key="1">
    <citation type="submission" date="2008-08" db="EMBL/GenBank/DDBJ databases">
        <authorList>
            <person name="Madupu R."/>
            <person name="Durkin A.S."/>
            <person name="Torralba M."/>
            <person name="Methe B."/>
            <person name="Sutton G.G."/>
            <person name="Strausberg R.L."/>
            <person name="Nelson K.E."/>
        </authorList>
    </citation>
    <scope>NUCLEOTIDE SEQUENCE [LARGE SCALE GENOMIC DNA]</scope>
    <source>
        <strain evidence="2 3">RM3267</strain>
    </source>
</reference>
<protein>
    <submittedName>
        <fullName evidence="2">Uncharacterized protein</fullName>
    </submittedName>
</protein>
<organism evidence="2 3">
    <name type="scientific">Campylobacter rectus RM3267</name>
    <dbReference type="NCBI Taxonomy" id="553218"/>
    <lineage>
        <taxon>Bacteria</taxon>
        <taxon>Pseudomonadati</taxon>
        <taxon>Campylobacterota</taxon>
        <taxon>Epsilonproteobacteria</taxon>
        <taxon>Campylobacterales</taxon>
        <taxon>Campylobacteraceae</taxon>
        <taxon>Campylobacter</taxon>
    </lineage>
</organism>
<gene>
    <name evidence="2" type="ORF">CAMRE0001_0216</name>
</gene>
<evidence type="ECO:0000313" key="2">
    <source>
        <dbReference type="EMBL" id="EEF15393.1"/>
    </source>
</evidence>
<evidence type="ECO:0000313" key="3">
    <source>
        <dbReference type="Proteomes" id="UP000003082"/>
    </source>
</evidence>
<dbReference type="EMBL" id="ACFU01000001">
    <property type="protein sequence ID" value="EEF15393.1"/>
    <property type="molecule type" value="Genomic_DNA"/>
</dbReference>
<dbReference type="STRING" id="553218.CAMRE0001_0216"/>
<accession>B9CY21</accession>
<dbReference type="Proteomes" id="UP000003082">
    <property type="component" value="Unassembled WGS sequence"/>
</dbReference>